<dbReference type="Pfam" id="PF10604">
    <property type="entry name" value="Polyketide_cyc2"/>
    <property type="match status" value="1"/>
</dbReference>
<dbReference type="EMBL" id="JAUSUZ010000001">
    <property type="protein sequence ID" value="MDQ0371201.1"/>
    <property type="molecule type" value="Genomic_DNA"/>
</dbReference>
<evidence type="ECO:0000313" key="2">
    <source>
        <dbReference type="Proteomes" id="UP001240236"/>
    </source>
</evidence>
<dbReference type="InterPro" id="IPR023393">
    <property type="entry name" value="START-like_dom_sf"/>
</dbReference>
<gene>
    <name evidence="1" type="ORF">J2S42_007870</name>
</gene>
<evidence type="ECO:0000313" key="1">
    <source>
        <dbReference type="EMBL" id="MDQ0371201.1"/>
    </source>
</evidence>
<dbReference type="InterPro" id="IPR019587">
    <property type="entry name" value="Polyketide_cyclase/dehydratase"/>
</dbReference>
<name>A0AAE3W832_9ACTN</name>
<dbReference type="SUPFAM" id="SSF55961">
    <property type="entry name" value="Bet v1-like"/>
    <property type="match status" value="1"/>
</dbReference>
<comment type="caution">
    <text evidence="1">The sequence shown here is derived from an EMBL/GenBank/DDBJ whole genome shotgun (WGS) entry which is preliminary data.</text>
</comment>
<dbReference type="AlphaFoldDB" id="A0AAE3W832"/>
<dbReference type="Proteomes" id="UP001240236">
    <property type="component" value="Unassembled WGS sequence"/>
</dbReference>
<reference evidence="1 2" key="1">
    <citation type="submission" date="2023-07" db="EMBL/GenBank/DDBJ databases">
        <title>Sequencing the genomes of 1000 actinobacteria strains.</title>
        <authorList>
            <person name="Klenk H.-P."/>
        </authorList>
    </citation>
    <scope>NUCLEOTIDE SEQUENCE [LARGE SCALE GENOMIC DNA]</scope>
    <source>
        <strain evidence="1 2">DSM 44709</strain>
    </source>
</reference>
<keyword evidence="2" id="KW-1185">Reference proteome</keyword>
<protein>
    <recommendedName>
        <fullName evidence="3">Polyketide cyclase/dehydrase</fullName>
    </recommendedName>
</protein>
<dbReference type="Gene3D" id="3.30.530.20">
    <property type="match status" value="1"/>
</dbReference>
<organism evidence="1 2">
    <name type="scientific">Catenuloplanes indicus</name>
    <dbReference type="NCBI Taxonomy" id="137267"/>
    <lineage>
        <taxon>Bacteria</taxon>
        <taxon>Bacillati</taxon>
        <taxon>Actinomycetota</taxon>
        <taxon>Actinomycetes</taxon>
        <taxon>Micromonosporales</taxon>
        <taxon>Micromonosporaceae</taxon>
        <taxon>Catenuloplanes</taxon>
    </lineage>
</organism>
<evidence type="ECO:0008006" key="3">
    <source>
        <dbReference type="Google" id="ProtNLM"/>
    </source>
</evidence>
<accession>A0AAE3W832</accession>
<sequence>MGLTWGTVRRSAVVCGPRGADEVWDRYVRPRRWPEWSPQIRSVDYPAGVLGAGGAGAVRGPLGVRVRFRVVDVDPAGPVRSWSWVVSAAGLRLGLRHTVEAAGTGTRTGLTIEGPAPAVLGYLPIARLALRRLVR</sequence>
<dbReference type="RefSeq" id="WP_307247784.1">
    <property type="nucleotide sequence ID" value="NZ_JAUSUZ010000001.1"/>
</dbReference>
<proteinExistence type="predicted"/>